<organism evidence="2 3">
    <name type="scientific">Eumeta variegata</name>
    <name type="common">Bagworm moth</name>
    <name type="synonym">Eumeta japonica</name>
    <dbReference type="NCBI Taxonomy" id="151549"/>
    <lineage>
        <taxon>Eukaryota</taxon>
        <taxon>Metazoa</taxon>
        <taxon>Ecdysozoa</taxon>
        <taxon>Arthropoda</taxon>
        <taxon>Hexapoda</taxon>
        <taxon>Insecta</taxon>
        <taxon>Pterygota</taxon>
        <taxon>Neoptera</taxon>
        <taxon>Endopterygota</taxon>
        <taxon>Lepidoptera</taxon>
        <taxon>Glossata</taxon>
        <taxon>Ditrysia</taxon>
        <taxon>Tineoidea</taxon>
        <taxon>Psychidae</taxon>
        <taxon>Oiketicinae</taxon>
        <taxon>Eumeta</taxon>
    </lineage>
</organism>
<dbReference type="OrthoDB" id="6627393at2759"/>
<keyword evidence="2" id="KW-0808">Transferase</keyword>
<keyword evidence="2" id="KW-0695">RNA-directed DNA polymerase</keyword>
<dbReference type="EMBL" id="BGZK01000696">
    <property type="protein sequence ID" value="GBP56584.1"/>
    <property type="molecule type" value="Genomic_DNA"/>
</dbReference>
<evidence type="ECO:0000313" key="2">
    <source>
        <dbReference type="EMBL" id="GBP56584.1"/>
    </source>
</evidence>
<dbReference type="Proteomes" id="UP000299102">
    <property type="component" value="Unassembled WGS sequence"/>
</dbReference>
<comment type="caution">
    <text evidence="2">The sequence shown here is derived from an EMBL/GenBank/DDBJ whole genome shotgun (WGS) entry which is preliminary data.</text>
</comment>
<accession>A0A4C1X2L8</accession>
<dbReference type="PROSITE" id="PS50878">
    <property type="entry name" value="RT_POL"/>
    <property type="match status" value="1"/>
</dbReference>
<protein>
    <submittedName>
        <fullName evidence="2">Probable RNA-directed DNA polymerase from transposon BS</fullName>
    </submittedName>
</protein>
<name>A0A4C1X2L8_EUMVA</name>
<dbReference type="AlphaFoldDB" id="A0A4C1X2L8"/>
<feature type="domain" description="Reverse transcriptase" evidence="1">
    <location>
        <begin position="1"/>
        <end position="94"/>
    </location>
</feature>
<sequence>MRLIGAGVPQDSTLSPLLYSAYVNDISRQSKGVQLALFADETALFLRSNCLRNILPRLQRAIDELTQWFRLWRIEVNPDKSAFQYQKSKMSLSNKRIIYTTCMRPVMTYASPVFAHVKPDILYELQVVLNKFYRRAADALCPHCKLHVIFYAGVPTHKVSIKQSCANGVSMPDRLHLDEGIKAVGFRHSSRKTGALRGVAAIYLCIAKLARLEGQNDAYAVTENGMTPRLPSCSPTVVFIKYVITH</sequence>
<dbReference type="InterPro" id="IPR000477">
    <property type="entry name" value="RT_dom"/>
</dbReference>
<dbReference type="STRING" id="151549.A0A4C1X2L8"/>
<evidence type="ECO:0000313" key="3">
    <source>
        <dbReference type="Proteomes" id="UP000299102"/>
    </source>
</evidence>
<keyword evidence="3" id="KW-1185">Reference proteome</keyword>
<evidence type="ECO:0000259" key="1">
    <source>
        <dbReference type="PROSITE" id="PS50878"/>
    </source>
</evidence>
<reference evidence="2 3" key="1">
    <citation type="journal article" date="2019" name="Commun. Biol.">
        <title>The bagworm genome reveals a unique fibroin gene that provides high tensile strength.</title>
        <authorList>
            <person name="Kono N."/>
            <person name="Nakamura H."/>
            <person name="Ohtoshi R."/>
            <person name="Tomita M."/>
            <person name="Numata K."/>
            <person name="Arakawa K."/>
        </authorList>
    </citation>
    <scope>NUCLEOTIDE SEQUENCE [LARGE SCALE GENOMIC DNA]</scope>
</reference>
<gene>
    <name evidence="2" type="primary">RTase</name>
    <name evidence="2" type="ORF">EVAR_80347_1</name>
</gene>
<dbReference type="GO" id="GO:0003964">
    <property type="term" value="F:RNA-directed DNA polymerase activity"/>
    <property type="evidence" value="ECO:0007669"/>
    <property type="project" value="UniProtKB-KW"/>
</dbReference>
<dbReference type="Pfam" id="PF00078">
    <property type="entry name" value="RVT_1"/>
    <property type="match status" value="1"/>
</dbReference>
<proteinExistence type="predicted"/>
<keyword evidence="2" id="KW-0548">Nucleotidyltransferase</keyword>